<dbReference type="Pfam" id="PF00134">
    <property type="entry name" value="Cyclin_N"/>
    <property type="match status" value="1"/>
</dbReference>
<dbReference type="ExpressionAtlas" id="A0A1P8BGT0">
    <property type="expression patterns" value="baseline"/>
</dbReference>
<dbReference type="TAIR" id="AT5G02110">
    <property type="gene designation" value="CYCD7"/>
</dbReference>
<dbReference type="RefSeq" id="NP_001332391.1">
    <property type="nucleotide sequence ID" value="NM_001342646.1"/>
</dbReference>
<gene>
    <name evidence="7 9" type="primary">CYCD7</name>
    <name evidence="7" type="synonym">CYCD7:1</name>
    <name evidence="7" type="synonym">CYCLIN D7:1</name>
    <name evidence="6 7" type="ordered locus">At5g02110</name>
    <name evidence="7" type="ORF">T7H20.160</name>
    <name evidence="7" type="ORF">T7H20_160</name>
</gene>
<keyword evidence="10 11" id="KW-1267">Proteomics identification</keyword>
<keyword evidence="2" id="KW-0195">Cyclin</keyword>
<dbReference type="Proteomes" id="UP000006548">
    <property type="component" value="Chromosome 5"/>
</dbReference>
<dbReference type="PANTHER" id="PTHR10177">
    <property type="entry name" value="CYCLINS"/>
    <property type="match status" value="1"/>
</dbReference>
<dbReference type="InterPro" id="IPR036915">
    <property type="entry name" value="Cyclin-like_sf"/>
</dbReference>
<sequence length="312" mass="36516">MDNLLCEESWPASPLTPEPLPNFRHRSHDNDVVKMYPEIDAATMEEAIAMDLEKELCFNNHGDKFVEFFVSKKLTDYRFHAFQWLIQEWTNWMVELVAVTSLSIASKFNEVTTPLLEELEMEGLTHMFHVNTVAQMELIILKALEWRVNAVTSYTFSQTLVSKIGMVGDHMIMNRITNHLLDVICDLKMLQYPPSVVATAAIWILMEDKVCRESIMNLFEQNHKEKIVKCVDGMKNRDIDHQSSRRRYSEGRSILSLLQRGDVMNMNGDYNVEDLSKIFQIFRYEKKKRDRGNHQDNIRPAKRMTIEMSNYI</sequence>
<organism evidence="7 8">
    <name type="scientific">Arabidopsis thaliana</name>
    <name type="common">Mouse-ear cress</name>
    <dbReference type="NCBI Taxonomy" id="3702"/>
    <lineage>
        <taxon>Eukaryota</taxon>
        <taxon>Viridiplantae</taxon>
        <taxon>Streptophyta</taxon>
        <taxon>Embryophyta</taxon>
        <taxon>Tracheophyta</taxon>
        <taxon>Spermatophyta</taxon>
        <taxon>Magnoliopsida</taxon>
        <taxon>eudicotyledons</taxon>
        <taxon>Gunneridae</taxon>
        <taxon>Pentapetalae</taxon>
        <taxon>rosids</taxon>
        <taxon>malvids</taxon>
        <taxon>Brassicales</taxon>
        <taxon>Brassicaceae</taxon>
        <taxon>Camelineae</taxon>
        <taxon>Arabidopsis</taxon>
    </lineage>
</organism>
<evidence type="ECO:0007829" key="10">
    <source>
        <dbReference type="PeptideAtlas" id="A0A1P8BGT0"/>
    </source>
</evidence>
<evidence type="ECO:0000259" key="5">
    <source>
        <dbReference type="Pfam" id="PF02984"/>
    </source>
</evidence>
<feature type="domain" description="Cyclin C-terminal" evidence="5">
    <location>
        <begin position="151"/>
        <end position="238"/>
    </location>
</feature>
<evidence type="ECO:0000313" key="9">
    <source>
        <dbReference type="TAIR" id="AT5G02110"/>
    </source>
</evidence>
<keyword evidence="3" id="KW-0131">Cell cycle</keyword>
<dbReference type="InterPro" id="IPR039361">
    <property type="entry name" value="Cyclin"/>
</dbReference>
<dbReference type="SMR" id="A0A1P8BGT0"/>
<reference evidence="7 8" key="1">
    <citation type="journal article" date="2000" name="Nature">
        <title>Sequence and analysis of chromosome 5 of the plant Arabidopsis thaliana.</title>
        <authorList>
            <consortium name="Kazusa DNA Research Institute"/>
            <consortium name="Cold Spring Harbor and Washington University in St Louis Sequencing Consortium"/>
            <consortium name="European Union Arabidopsis Genome Sequencing Consortium"/>
            <person name="Tabata S."/>
            <person name="Kaneko T."/>
            <person name="Nakamura Y."/>
            <person name="Kotani H."/>
            <person name="Kato T."/>
            <person name="Asamizu E."/>
            <person name="Miyajima N."/>
            <person name="Sasamoto S."/>
            <person name="Kimura T."/>
            <person name="Hosouchi T."/>
            <person name="Kawashima K."/>
            <person name="Kohara M."/>
            <person name="Matsumoto M."/>
            <person name="Matsuno A."/>
            <person name="Muraki A."/>
            <person name="Nakayama S."/>
            <person name="Nakazaki N."/>
            <person name="Naruo K."/>
            <person name="Okumura S."/>
            <person name="Shinpo S."/>
            <person name="Takeuchi C."/>
            <person name="Wada T."/>
            <person name="Watanabe A."/>
            <person name="Yamada M."/>
            <person name="Yasuda M."/>
            <person name="Sato S."/>
            <person name="de la Bastide M."/>
            <person name="Huang E."/>
            <person name="Spiegel L."/>
            <person name="Gnoj L."/>
            <person name="O'Shaughnessy A."/>
            <person name="Preston R."/>
            <person name="Habermann K."/>
            <person name="Murray J."/>
            <person name="Johnson D."/>
            <person name="Rohlfing T."/>
            <person name="Nelson J."/>
            <person name="Stoneking T."/>
            <person name="Pepin K."/>
            <person name="Spieth J."/>
            <person name="Sekhon M."/>
            <person name="Armstrong J."/>
            <person name="Becker M."/>
            <person name="Belter E."/>
            <person name="Cordum H."/>
            <person name="Cordes M."/>
            <person name="Courtney L."/>
            <person name="Courtney W."/>
            <person name="Dante M."/>
            <person name="Du H."/>
            <person name="Edwards J."/>
            <person name="Fryman J."/>
            <person name="Haakensen B."/>
            <person name="Lamar E."/>
            <person name="Latreille P."/>
            <person name="Leonard S."/>
            <person name="Meyer R."/>
            <person name="Mulvaney E."/>
            <person name="Ozersky P."/>
            <person name="Riley A."/>
            <person name="Strowmatt C."/>
            <person name="Wagner-McPherson C."/>
            <person name="Wollam A."/>
            <person name="Yoakum M."/>
            <person name="Bell M."/>
            <person name="Dedhia N."/>
            <person name="Parnell L."/>
            <person name="Shah R."/>
            <person name="Rodriguez M."/>
            <person name="See L.H."/>
            <person name="Vil D."/>
            <person name="Baker J."/>
            <person name="Kirchoff K."/>
            <person name="Toth K."/>
            <person name="King L."/>
            <person name="Bahret A."/>
            <person name="Miller B."/>
            <person name="Marra M."/>
            <person name="Martienssen R."/>
            <person name="McCombie W.R."/>
            <person name="Wilson R.K."/>
            <person name="Murphy G."/>
            <person name="Bancroft I."/>
            <person name="Volckaert G."/>
            <person name="Wambutt R."/>
            <person name="Dusterhoft A."/>
            <person name="Stiekema W."/>
            <person name="Pohl T."/>
            <person name="Entian K.D."/>
            <person name="Terryn N."/>
            <person name="Hartley N."/>
            <person name="Bent E."/>
            <person name="Johnson S."/>
            <person name="Langham S.A."/>
            <person name="McCullagh B."/>
            <person name="Robben J."/>
            <person name="Grymonprez B."/>
            <person name="Zimmermann W."/>
            <person name="Ramsperger U."/>
            <person name="Wedler H."/>
            <person name="Balke K."/>
            <person name="Wedler E."/>
            <person name="Peters S."/>
            <person name="van Staveren M."/>
            <person name="Dirkse W."/>
            <person name="Mooijman P."/>
            <person name="Lankhorst R.K."/>
            <person name="Weitzenegger T."/>
            <person name="Bothe G."/>
            <person name="Rose M."/>
            <person name="Hauf J."/>
            <person name="Berneiser S."/>
            <person name="Hempel S."/>
            <person name="Feldpausch M."/>
            <person name="Lamberth S."/>
            <person name="Villarroel R."/>
            <person name="Gielen J."/>
            <person name="Ardiles W."/>
            <person name="Bents O."/>
            <person name="Lemcke K."/>
            <person name="Kolesov G."/>
            <person name="Mayer K."/>
            <person name="Rudd S."/>
            <person name="Schoof H."/>
            <person name="Schueller C."/>
            <person name="Zaccaria P."/>
            <person name="Mewes H.W."/>
            <person name="Bevan M."/>
            <person name="Fransz P."/>
        </authorList>
    </citation>
    <scope>NUCLEOTIDE SEQUENCE [LARGE SCALE GENOMIC DNA]</scope>
    <source>
        <strain evidence="8">cv. Columbia</strain>
    </source>
</reference>
<dbReference type="GO" id="GO:0051301">
    <property type="term" value="P:cell division"/>
    <property type="evidence" value="ECO:0007669"/>
    <property type="project" value="UniProtKB-KW"/>
</dbReference>
<evidence type="ECO:0000313" key="8">
    <source>
        <dbReference type="Proteomes" id="UP000006548"/>
    </source>
</evidence>
<dbReference type="InterPro" id="IPR004367">
    <property type="entry name" value="Cyclin_C-dom"/>
</dbReference>
<dbReference type="AlphaFoldDB" id="A0A1P8BGT0"/>
<dbReference type="Pfam" id="PF02984">
    <property type="entry name" value="Cyclin_C"/>
    <property type="match status" value="1"/>
</dbReference>
<name>A0A1P8BGT0_ARATH</name>
<dbReference type="InterPro" id="IPR006671">
    <property type="entry name" value="Cyclin_N"/>
</dbReference>
<dbReference type="CDD" id="cd20544">
    <property type="entry name" value="CYCLIN_AtCycD-like_rpt2"/>
    <property type="match status" value="1"/>
</dbReference>
<evidence type="ECO:0007829" key="11">
    <source>
        <dbReference type="ProteomicsDB" id="A0A1P8BGT0"/>
    </source>
</evidence>
<evidence type="ECO:0000313" key="6">
    <source>
        <dbReference type="Araport" id="AT5G02110"/>
    </source>
</evidence>
<evidence type="ECO:0000313" key="7">
    <source>
        <dbReference type="EMBL" id="ANM70810.1"/>
    </source>
</evidence>
<feature type="domain" description="Cyclin N-terminal" evidence="4">
    <location>
        <begin position="93"/>
        <end position="149"/>
    </location>
</feature>
<dbReference type="GeneID" id="831830"/>
<dbReference type="Gene3D" id="1.10.472.10">
    <property type="entry name" value="Cyclin-like"/>
    <property type="match status" value="2"/>
</dbReference>
<dbReference type="EMBL" id="CP002688">
    <property type="protein sequence ID" value="ANM70810.1"/>
    <property type="molecule type" value="Genomic_DNA"/>
</dbReference>
<evidence type="ECO:0000259" key="4">
    <source>
        <dbReference type="Pfam" id="PF00134"/>
    </source>
</evidence>
<reference evidence="8" key="2">
    <citation type="journal article" date="2017" name="Plant J.">
        <title>Araport11: a complete reannotation of the Arabidopsis thaliana reference genome.</title>
        <authorList>
            <person name="Cheng C.Y."/>
            <person name="Krishnakumar V."/>
            <person name="Chan A.P."/>
            <person name="Thibaud-Nissen F."/>
            <person name="Schobel S."/>
            <person name="Town C.D."/>
        </authorList>
    </citation>
    <scope>GENOME REANNOTATION</scope>
    <source>
        <strain evidence="8">cv. Columbia</strain>
    </source>
</reference>
<dbReference type="SUPFAM" id="SSF47954">
    <property type="entry name" value="Cyclin-like"/>
    <property type="match status" value="2"/>
</dbReference>
<evidence type="ECO:0000256" key="1">
    <source>
        <dbReference type="ARBA" id="ARBA00022618"/>
    </source>
</evidence>
<keyword evidence="8" id="KW-1185">Reference proteome</keyword>
<protein>
    <submittedName>
        <fullName evidence="7">CYCLIN D71</fullName>
    </submittedName>
</protein>
<dbReference type="Araport" id="AT5G02110"/>
<accession>A0A1P8BGT0</accession>
<evidence type="ECO:0000256" key="2">
    <source>
        <dbReference type="ARBA" id="ARBA00023127"/>
    </source>
</evidence>
<proteinExistence type="evidence at protein level"/>
<keyword evidence="1" id="KW-0132">Cell division</keyword>
<evidence type="ECO:0000256" key="3">
    <source>
        <dbReference type="ARBA" id="ARBA00023306"/>
    </source>
</evidence>